<evidence type="ECO:0000256" key="1">
    <source>
        <dbReference type="ARBA" id="ARBA00022448"/>
    </source>
</evidence>
<dbReference type="AlphaFoldDB" id="A0A1F7L0Y0"/>
<keyword evidence="5 8" id="KW-0406">Ion transport</keyword>
<gene>
    <name evidence="8" type="primary">mntP</name>
    <name evidence="9" type="ORF">A3K52_03210</name>
</gene>
<evidence type="ECO:0000313" key="9">
    <source>
        <dbReference type="EMBL" id="OGK73768.1"/>
    </source>
</evidence>
<dbReference type="Proteomes" id="UP000177050">
    <property type="component" value="Unassembled WGS sequence"/>
</dbReference>
<keyword evidence="3 8" id="KW-0812">Transmembrane</keyword>
<dbReference type="InterPro" id="IPR022929">
    <property type="entry name" value="Put_MntP"/>
</dbReference>
<feature type="transmembrane region" description="Helical" evidence="8">
    <location>
        <begin position="105"/>
        <end position="127"/>
    </location>
</feature>
<keyword evidence="7 8" id="KW-0464">Manganese</keyword>
<comment type="function">
    <text evidence="8">Probably functions as a manganese efflux pump.</text>
</comment>
<comment type="caution">
    <text evidence="9">The sequence shown here is derived from an EMBL/GenBank/DDBJ whole genome shotgun (WGS) entry which is preliminary data.</text>
</comment>
<evidence type="ECO:0000256" key="5">
    <source>
        <dbReference type="ARBA" id="ARBA00023065"/>
    </source>
</evidence>
<feature type="transmembrane region" description="Helical" evidence="8">
    <location>
        <begin position="32"/>
        <end position="56"/>
    </location>
</feature>
<evidence type="ECO:0000256" key="7">
    <source>
        <dbReference type="ARBA" id="ARBA00023211"/>
    </source>
</evidence>
<evidence type="ECO:0000313" key="10">
    <source>
        <dbReference type="Proteomes" id="UP000177050"/>
    </source>
</evidence>
<keyword evidence="6 8" id="KW-0472">Membrane</keyword>
<dbReference type="PANTHER" id="PTHR35529">
    <property type="entry name" value="MANGANESE EFFLUX PUMP MNTP-RELATED"/>
    <property type="match status" value="1"/>
</dbReference>
<dbReference type="PANTHER" id="PTHR35529:SF1">
    <property type="entry name" value="MANGANESE EFFLUX PUMP MNTP-RELATED"/>
    <property type="match status" value="1"/>
</dbReference>
<sequence>MLTNILLGIGLSMDCVAVTLSLHVADQRKKSLIHFVLPVAFAVAHTIQPIIGWGLGTGLRQIISQYDHWISFILLFFLGARMVHSSLTQKKLTDAEVLRYTSPKSLLLLVFATSIDSVLVGMTFAFLDQPVLMASLIIGVTTLFMSLTADIIGDHIGQLFKNSKHGIFGGLVLMGIGTKILIEHLFF</sequence>
<feature type="transmembrane region" description="Helical" evidence="8">
    <location>
        <begin position="6"/>
        <end position="25"/>
    </location>
</feature>
<protein>
    <recommendedName>
        <fullName evidence="8">Putative manganese efflux pump MntP</fullName>
    </recommendedName>
</protein>
<dbReference type="EMBL" id="MGBR01000001">
    <property type="protein sequence ID" value="OGK73768.1"/>
    <property type="molecule type" value="Genomic_DNA"/>
</dbReference>
<keyword evidence="2 8" id="KW-1003">Cell membrane</keyword>
<feature type="transmembrane region" description="Helical" evidence="8">
    <location>
        <begin position="165"/>
        <end position="182"/>
    </location>
</feature>
<dbReference type="GO" id="GO:0005886">
    <property type="term" value="C:plasma membrane"/>
    <property type="evidence" value="ECO:0007669"/>
    <property type="project" value="UniProtKB-SubCell"/>
</dbReference>
<feature type="transmembrane region" description="Helical" evidence="8">
    <location>
        <begin position="133"/>
        <end position="153"/>
    </location>
</feature>
<proteinExistence type="inferred from homology"/>
<evidence type="ECO:0000256" key="8">
    <source>
        <dbReference type="HAMAP-Rule" id="MF_01521"/>
    </source>
</evidence>
<evidence type="ECO:0000256" key="4">
    <source>
        <dbReference type="ARBA" id="ARBA00022989"/>
    </source>
</evidence>
<name>A0A1F7L0Y0_9BACT</name>
<evidence type="ECO:0000256" key="6">
    <source>
        <dbReference type="ARBA" id="ARBA00023136"/>
    </source>
</evidence>
<dbReference type="InterPro" id="IPR003810">
    <property type="entry name" value="Mntp/YtaF"/>
</dbReference>
<keyword evidence="1 8" id="KW-0813">Transport</keyword>
<evidence type="ECO:0000256" key="2">
    <source>
        <dbReference type="ARBA" id="ARBA00022475"/>
    </source>
</evidence>
<dbReference type="Pfam" id="PF02659">
    <property type="entry name" value="Mntp"/>
    <property type="match status" value="1"/>
</dbReference>
<reference evidence="9 10" key="1">
    <citation type="journal article" date="2016" name="Nat. Commun.">
        <title>Thousands of microbial genomes shed light on interconnected biogeochemical processes in an aquifer system.</title>
        <authorList>
            <person name="Anantharaman K."/>
            <person name="Brown C.T."/>
            <person name="Hug L.A."/>
            <person name="Sharon I."/>
            <person name="Castelle C.J."/>
            <person name="Probst A.J."/>
            <person name="Thomas B.C."/>
            <person name="Singh A."/>
            <person name="Wilkins M.J."/>
            <person name="Karaoz U."/>
            <person name="Brodie E.L."/>
            <person name="Williams K.H."/>
            <person name="Hubbard S.S."/>
            <person name="Banfield J.F."/>
        </authorList>
    </citation>
    <scope>NUCLEOTIDE SEQUENCE [LARGE SCALE GENOMIC DNA]</scope>
</reference>
<dbReference type="HAMAP" id="MF_01521">
    <property type="entry name" value="MntP_pump"/>
    <property type="match status" value="1"/>
</dbReference>
<evidence type="ECO:0000256" key="3">
    <source>
        <dbReference type="ARBA" id="ARBA00022692"/>
    </source>
</evidence>
<dbReference type="GO" id="GO:0005384">
    <property type="term" value="F:manganese ion transmembrane transporter activity"/>
    <property type="evidence" value="ECO:0007669"/>
    <property type="project" value="UniProtKB-UniRule"/>
</dbReference>
<feature type="transmembrane region" description="Helical" evidence="8">
    <location>
        <begin position="68"/>
        <end position="84"/>
    </location>
</feature>
<comment type="similarity">
    <text evidence="8">Belongs to the MntP (TC 9.B.29) family.</text>
</comment>
<organism evidence="9 10">
    <name type="scientific">Candidatus Roizmanbacteria bacterium RIFOXYD1_FULL_38_12</name>
    <dbReference type="NCBI Taxonomy" id="1802093"/>
    <lineage>
        <taxon>Bacteria</taxon>
        <taxon>Candidatus Roizmaniibacteriota</taxon>
    </lineage>
</organism>
<accession>A0A1F7L0Y0</accession>
<comment type="subcellular location">
    <subcellularLocation>
        <location evidence="8">Cell membrane</location>
        <topology evidence="8">Multi-pass membrane protein</topology>
    </subcellularLocation>
</comment>
<keyword evidence="4 8" id="KW-1133">Transmembrane helix</keyword>